<keyword evidence="5" id="KW-0677">Repeat</keyword>
<dbReference type="PROSITE" id="PS50929">
    <property type="entry name" value="ABC_TM1F"/>
    <property type="match status" value="2"/>
</dbReference>
<dbReference type="OrthoDB" id="417789at2759"/>
<dbReference type="GO" id="GO:0016887">
    <property type="term" value="F:ATP hydrolysis activity"/>
    <property type="evidence" value="ECO:0007669"/>
    <property type="project" value="InterPro"/>
</dbReference>
<dbReference type="CDD" id="cd03249">
    <property type="entry name" value="ABC_MTABC3_MDL1_MDL2"/>
    <property type="match status" value="1"/>
</dbReference>
<feature type="transmembrane region" description="Helical" evidence="12">
    <location>
        <begin position="763"/>
        <end position="786"/>
    </location>
</feature>
<gene>
    <name evidence="15" type="ORF">TTHERM_00502630</name>
</gene>
<dbReference type="PANTHER" id="PTHR43394">
    <property type="entry name" value="ATP-DEPENDENT PERMEASE MDL1, MITOCHONDRIAL"/>
    <property type="match status" value="1"/>
</dbReference>
<dbReference type="Pfam" id="PF00005">
    <property type="entry name" value="ABC_tran"/>
    <property type="match status" value="2"/>
</dbReference>
<dbReference type="KEGG" id="tet:TTHERM_00502630"/>
<keyword evidence="6" id="KW-0547">Nucleotide-binding</keyword>
<evidence type="ECO:0000256" key="4">
    <source>
        <dbReference type="ARBA" id="ARBA00022692"/>
    </source>
</evidence>
<feature type="transmembrane region" description="Helical" evidence="12">
    <location>
        <begin position="187"/>
        <end position="206"/>
    </location>
</feature>
<evidence type="ECO:0000256" key="8">
    <source>
        <dbReference type="ARBA" id="ARBA00022989"/>
    </source>
</evidence>
<feature type="region of interest" description="Disordered" evidence="11">
    <location>
        <begin position="17"/>
        <end position="42"/>
    </location>
</feature>
<dbReference type="Proteomes" id="UP000009168">
    <property type="component" value="Unassembled WGS sequence"/>
</dbReference>
<dbReference type="GO" id="GO:0015421">
    <property type="term" value="F:ABC-type oligopeptide transporter activity"/>
    <property type="evidence" value="ECO:0007669"/>
    <property type="project" value="TreeGrafter"/>
</dbReference>
<dbReference type="InParanoid" id="I7M9L6"/>
<dbReference type="OMA" id="GYFRLAM"/>
<evidence type="ECO:0000256" key="11">
    <source>
        <dbReference type="SAM" id="MobiDB-lite"/>
    </source>
</evidence>
<protein>
    <submittedName>
        <fullName evidence="15">Multidrug resistance protein-like transporter family ABC domain protein</fullName>
    </submittedName>
</protein>
<keyword evidence="4 12" id="KW-0812">Transmembrane</keyword>
<feature type="transmembrane region" description="Helical" evidence="12">
    <location>
        <begin position="288"/>
        <end position="313"/>
    </location>
</feature>
<dbReference type="eggNOG" id="KOG0055">
    <property type="taxonomic scope" value="Eukaryota"/>
</dbReference>
<dbReference type="InterPro" id="IPR003439">
    <property type="entry name" value="ABC_transporter-like_ATP-bd"/>
</dbReference>
<evidence type="ECO:0000256" key="5">
    <source>
        <dbReference type="ARBA" id="ARBA00022737"/>
    </source>
</evidence>
<feature type="transmembrane region" description="Helical" evidence="12">
    <location>
        <begin position="719"/>
        <end position="743"/>
    </location>
</feature>
<evidence type="ECO:0000256" key="9">
    <source>
        <dbReference type="ARBA" id="ARBA00023136"/>
    </source>
</evidence>
<feature type="transmembrane region" description="Helical" evidence="12">
    <location>
        <begin position="212"/>
        <end position="233"/>
    </location>
</feature>
<dbReference type="PROSITE" id="PS00211">
    <property type="entry name" value="ABC_TRANSPORTER_1"/>
    <property type="match status" value="2"/>
</dbReference>
<dbReference type="SUPFAM" id="SSF90123">
    <property type="entry name" value="ABC transporter transmembrane region"/>
    <property type="match status" value="2"/>
</dbReference>
<evidence type="ECO:0000256" key="10">
    <source>
        <dbReference type="ARBA" id="ARBA00023180"/>
    </source>
</evidence>
<dbReference type="FunFam" id="3.40.50.300:FF:000240">
    <property type="entry name" value="ABC transporter B family member 20"/>
    <property type="match status" value="1"/>
</dbReference>
<feature type="domain" description="ABC transmembrane type-1" evidence="14">
    <location>
        <begin position="68"/>
        <end position="362"/>
    </location>
</feature>
<dbReference type="InterPro" id="IPR011527">
    <property type="entry name" value="ABC1_TM_dom"/>
</dbReference>
<reference evidence="16" key="1">
    <citation type="journal article" date="2006" name="PLoS Biol.">
        <title>Macronuclear genome sequence of the ciliate Tetrahymena thermophila, a model eukaryote.</title>
        <authorList>
            <person name="Eisen J.A."/>
            <person name="Coyne R.S."/>
            <person name="Wu M."/>
            <person name="Wu D."/>
            <person name="Thiagarajan M."/>
            <person name="Wortman J.R."/>
            <person name="Badger J.H."/>
            <person name="Ren Q."/>
            <person name="Amedeo P."/>
            <person name="Jones K.M."/>
            <person name="Tallon L.J."/>
            <person name="Delcher A.L."/>
            <person name="Salzberg S.L."/>
            <person name="Silva J.C."/>
            <person name="Haas B.J."/>
            <person name="Majoros W.H."/>
            <person name="Farzad M."/>
            <person name="Carlton J.M."/>
            <person name="Smith R.K. Jr."/>
            <person name="Garg J."/>
            <person name="Pearlman R.E."/>
            <person name="Karrer K.M."/>
            <person name="Sun L."/>
            <person name="Manning G."/>
            <person name="Elde N.C."/>
            <person name="Turkewitz A.P."/>
            <person name="Asai D.J."/>
            <person name="Wilkes D.E."/>
            <person name="Wang Y."/>
            <person name="Cai H."/>
            <person name="Collins K."/>
            <person name="Stewart B.A."/>
            <person name="Lee S.R."/>
            <person name="Wilamowska K."/>
            <person name="Weinberg Z."/>
            <person name="Ruzzo W.L."/>
            <person name="Wloga D."/>
            <person name="Gaertig J."/>
            <person name="Frankel J."/>
            <person name="Tsao C.-C."/>
            <person name="Gorovsky M.A."/>
            <person name="Keeling P.J."/>
            <person name="Waller R.F."/>
            <person name="Patron N.J."/>
            <person name="Cherry J.M."/>
            <person name="Stover N.A."/>
            <person name="Krieger C.J."/>
            <person name="del Toro C."/>
            <person name="Ryder H.F."/>
            <person name="Williamson S.C."/>
            <person name="Barbeau R.A."/>
            <person name="Hamilton E.P."/>
            <person name="Orias E."/>
        </authorList>
    </citation>
    <scope>NUCLEOTIDE SEQUENCE [LARGE SCALE GENOMIC DNA]</scope>
    <source>
        <strain evidence="16">SB210</strain>
    </source>
</reference>
<feature type="domain" description="ABC transporter" evidence="13">
    <location>
        <begin position="1046"/>
        <end position="1295"/>
    </location>
</feature>
<dbReference type="GeneID" id="7827205"/>
<dbReference type="Pfam" id="PF00664">
    <property type="entry name" value="ABC_membrane"/>
    <property type="match status" value="2"/>
</dbReference>
<keyword evidence="7" id="KW-0067">ATP-binding</keyword>
<dbReference type="InterPro" id="IPR036640">
    <property type="entry name" value="ABC1_TM_sf"/>
</dbReference>
<evidence type="ECO:0000256" key="7">
    <source>
        <dbReference type="ARBA" id="ARBA00022840"/>
    </source>
</evidence>
<evidence type="ECO:0000256" key="2">
    <source>
        <dbReference type="ARBA" id="ARBA00007577"/>
    </source>
</evidence>
<dbReference type="FunFam" id="3.40.50.300:FF:000251">
    <property type="entry name" value="ABC transporter B family member 19"/>
    <property type="match status" value="1"/>
</dbReference>
<dbReference type="FunCoup" id="I7M9L6">
    <property type="interactions" value="1"/>
</dbReference>
<accession>I7M9L6</accession>
<dbReference type="CDD" id="cd18578">
    <property type="entry name" value="ABC_6TM_Pgp_ABCB1_D2_like"/>
    <property type="match status" value="1"/>
</dbReference>
<dbReference type="Gene3D" id="1.20.1560.10">
    <property type="entry name" value="ABC transporter type 1, transmembrane domain"/>
    <property type="match status" value="2"/>
</dbReference>
<feature type="transmembrane region" description="Helical" evidence="12">
    <location>
        <begin position="64"/>
        <end position="88"/>
    </location>
</feature>
<dbReference type="GO" id="GO:0005524">
    <property type="term" value="F:ATP binding"/>
    <property type="evidence" value="ECO:0007669"/>
    <property type="project" value="UniProtKB-KW"/>
</dbReference>
<comment type="similarity">
    <text evidence="2">Belongs to the ABC transporter superfamily. ABCB family. Multidrug resistance exporter (TC 3.A.1.201) subfamily.</text>
</comment>
<proteinExistence type="inferred from homology"/>
<keyword evidence="10" id="KW-0325">Glycoprotein</keyword>
<feature type="transmembrane region" description="Helical" evidence="12">
    <location>
        <begin position="114"/>
        <end position="136"/>
    </location>
</feature>
<name>I7M9L6_TETTS</name>
<dbReference type="InterPro" id="IPR039421">
    <property type="entry name" value="Type_1_exporter"/>
</dbReference>
<dbReference type="SMART" id="SM00382">
    <property type="entry name" value="AAA"/>
    <property type="match status" value="2"/>
</dbReference>
<feature type="compositionally biased region" description="Polar residues" evidence="11">
    <location>
        <begin position="17"/>
        <end position="30"/>
    </location>
</feature>
<evidence type="ECO:0000313" key="16">
    <source>
        <dbReference type="Proteomes" id="UP000009168"/>
    </source>
</evidence>
<dbReference type="InterPro" id="IPR003593">
    <property type="entry name" value="AAA+_ATPase"/>
</dbReference>
<dbReference type="PANTHER" id="PTHR43394:SF27">
    <property type="entry name" value="ATP-DEPENDENT TRANSLOCASE ABCB1-LIKE"/>
    <property type="match status" value="1"/>
</dbReference>
<dbReference type="CDD" id="cd18577">
    <property type="entry name" value="ABC_6TM_Pgp_ABCB1_D1_like"/>
    <property type="match status" value="1"/>
</dbReference>
<dbReference type="SUPFAM" id="SSF52540">
    <property type="entry name" value="P-loop containing nucleoside triphosphate hydrolases"/>
    <property type="match status" value="2"/>
</dbReference>
<evidence type="ECO:0000256" key="12">
    <source>
        <dbReference type="SAM" id="Phobius"/>
    </source>
</evidence>
<sequence length="1295" mass="144618">MSQNHKIVKINSKLADKNNNSATKNDIQSQTHHKKILQESSGQTQKTKNVSFLQLFRYATTSEIVFMVIGALAAMANGVAFPLFALIFGEMADSFGPQLTGQQVFENAKTQCLYFLYIGIGTFILSWIQMSCWIIAGEKQSIRYRIQYFKAILRQEVGWFDLINLNELTSKIASETNLIQIAIGENVPTYIMNICMTIGGFAVGYARGWQMALITTSALPVLTLGGLAFALTVQMSQKKIANSYEKAGGMAEQGLNAIKTVKSLTGEEFELTNYKTGLVQAFKIACKYAIWAGIGLGLTFATMFLDYALSFWYGSVLVGDSIYNSTYDRDYTQGDVFVIFFAIIIGGFSLGQGAPCIKKFQSGKLAAAKIFEVIDREPQIILPSNPQTIQNLIGNIKFNNASFNYPSKKDSSILRNLNLEIKANQKTAIVGESGCGKSTIMQLLLRFYDIDSGKLTIDGYDVRDLDYNWLRRNIGYVGQEPVLFATTIRENLKFGKDDATEQEMIHALQQANAWEFVSMLQDKLDTYVGNSGSQLSGGQKQRICIARAILKNPQILLLDEATSALDRRNEISIQQTLDQVSKGRTTIVIAHRISTVQNSDNILVIQQGQLIEEGTFEQLIAQNGKFQSLAKNQIQRYASEENQEDLENQLNEEQNSANVKIQCQDSLKKPITKYQLKNETQDQQLDKQTNLSKEEKRILQQQEKSMLKRLHDINKPDKIILYFGIFFALGNGVCFPLSGFLLGEYVDALAHPGADDYKQRTNWLSLGFVFLAIAALVFSTFQSYFFTRFGESLTLRLRQDVYKKMLIMPCEWFDKQENNPGCLSSHLAVNAHQVNGLVSTVISTQFQSISSFITGLVCAFTASWRVSLVALGVSPLMVIAGSLQAKFVQGFSKGSEEAYKDSGIIIMESVTNIRTVASFANEGKILQFYDEKLQKSYNSINKKGNTAGLAFGFSQFVMFATYSIIFICSAAFVRDYGVSMKDMFISVYAIMFAAFGAGNNNQVMNDSGNAKNACKSLFQILDSQDEIQQSQLKENSLIKTGVLGDIEFKNVSFKYPNREAQVFDQLSFTVKRGQKVAFVGPSGSGKSSILQLVMRFYDTYEGQILIDGRDLKSYDLKQFRKSFGIVSQEPILFNGNISENIKYNIEEATQKDIIEAASKANALNFIQSNQFQQKDTQINKNDYGQGFERLVGPKGSQLSGGQKQRIAIARAIARNPNILLLDEATSALDPESEKSVQETLNNFMKDKTTISVAHRISTIKDSDQIFVIEKGKLVEQGTFDQLMANKSYFYRLNAN</sequence>
<evidence type="ECO:0000313" key="15">
    <source>
        <dbReference type="EMBL" id="EAS02072.1"/>
    </source>
</evidence>
<comment type="subcellular location">
    <subcellularLocation>
        <location evidence="1">Membrane</location>
        <topology evidence="1">Multi-pass membrane protein</topology>
    </subcellularLocation>
</comment>
<feature type="transmembrane region" description="Helical" evidence="12">
    <location>
        <begin position="978"/>
        <end position="997"/>
    </location>
</feature>
<keyword evidence="3" id="KW-0813">Transport</keyword>
<dbReference type="EMBL" id="GG662548">
    <property type="protein sequence ID" value="EAS02072.1"/>
    <property type="molecule type" value="Genomic_DNA"/>
</dbReference>
<dbReference type="GO" id="GO:0005743">
    <property type="term" value="C:mitochondrial inner membrane"/>
    <property type="evidence" value="ECO:0007669"/>
    <property type="project" value="TreeGrafter"/>
</dbReference>
<dbReference type="Gene3D" id="3.40.50.300">
    <property type="entry name" value="P-loop containing nucleotide triphosphate hydrolases"/>
    <property type="match status" value="2"/>
</dbReference>
<dbReference type="InterPro" id="IPR017871">
    <property type="entry name" value="ABC_transporter-like_CS"/>
</dbReference>
<dbReference type="PROSITE" id="PS50893">
    <property type="entry name" value="ABC_TRANSPORTER_2"/>
    <property type="match status" value="2"/>
</dbReference>
<keyword evidence="9 12" id="KW-0472">Membrane</keyword>
<feature type="domain" description="ABC transporter" evidence="13">
    <location>
        <begin position="396"/>
        <end position="632"/>
    </location>
</feature>
<dbReference type="InterPro" id="IPR027417">
    <property type="entry name" value="P-loop_NTPase"/>
</dbReference>
<feature type="transmembrane region" description="Helical" evidence="12">
    <location>
        <begin position="949"/>
        <end position="972"/>
    </location>
</feature>
<keyword evidence="8 12" id="KW-1133">Transmembrane helix</keyword>
<dbReference type="HOGENOM" id="CLU_000604_17_2_1"/>
<dbReference type="GO" id="GO:0090374">
    <property type="term" value="P:oligopeptide export from mitochondrion"/>
    <property type="evidence" value="ECO:0007669"/>
    <property type="project" value="TreeGrafter"/>
</dbReference>
<organism evidence="15 16">
    <name type="scientific">Tetrahymena thermophila (strain SB210)</name>
    <dbReference type="NCBI Taxonomy" id="312017"/>
    <lineage>
        <taxon>Eukaryota</taxon>
        <taxon>Sar</taxon>
        <taxon>Alveolata</taxon>
        <taxon>Ciliophora</taxon>
        <taxon>Intramacronucleata</taxon>
        <taxon>Oligohymenophorea</taxon>
        <taxon>Hymenostomatida</taxon>
        <taxon>Tetrahymenina</taxon>
        <taxon>Tetrahymenidae</taxon>
        <taxon>Tetrahymena</taxon>
    </lineage>
</organism>
<feature type="domain" description="ABC transmembrane type-1" evidence="14">
    <location>
        <begin position="723"/>
        <end position="999"/>
    </location>
</feature>
<keyword evidence="16" id="KW-1185">Reference proteome</keyword>
<evidence type="ECO:0000256" key="3">
    <source>
        <dbReference type="ARBA" id="ARBA00022448"/>
    </source>
</evidence>
<evidence type="ECO:0000256" key="1">
    <source>
        <dbReference type="ARBA" id="ARBA00004141"/>
    </source>
</evidence>
<evidence type="ECO:0000256" key="6">
    <source>
        <dbReference type="ARBA" id="ARBA00022741"/>
    </source>
</evidence>
<evidence type="ECO:0000259" key="14">
    <source>
        <dbReference type="PROSITE" id="PS50929"/>
    </source>
</evidence>
<evidence type="ECO:0000259" key="13">
    <source>
        <dbReference type="PROSITE" id="PS50893"/>
    </source>
</evidence>
<dbReference type="RefSeq" id="XP_001022317.1">
    <property type="nucleotide sequence ID" value="XM_001022317.1"/>
</dbReference>
<dbReference type="STRING" id="312017.I7M9L6"/>
<feature type="transmembrane region" description="Helical" evidence="12">
    <location>
        <begin position="333"/>
        <end position="351"/>
    </location>
</feature>